<evidence type="ECO:0000313" key="2">
    <source>
        <dbReference type="EMBL" id="OAA70167.1"/>
    </source>
</evidence>
<comment type="caution">
    <text evidence="2">The sequence shown here is derived from an EMBL/GenBank/DDBJ whole genome shotgun (WGS) entry which is preliminary data.</text>
</comment>
<dbReference type="EMBL" id="AZHF01000010">
    <property type="protein sequence ID" value="OAA70167.1"/>
    <property type="molecule type" value="Genomic_DNA"/>
</dbReference>
<sequence>MHAALIITVISSTQKHLVVVSNGRRLDQLLRHQRSFERHLCRRQHAYKGLDVVLQRHSSIEQSPDLTSAPATDTDNGEGNIYAAPQSAPTHDSDLAPHDLMVVGVLADTP</sequence>
<dbReference type="AlphaFoldDB" id="A0A168BIJ8"/>
<keyword evidence="3" id="KW-1185">Reference proteome</keyword>
<dbReference type="Proteomes" id="UP000076881">
    <property type="component" value="Unassembled WGS sequence"/>
</dbReference>
<feature type="compositionally biased region" description="Polar residues" evidence="1">
    <location>
        <begin position="61"/>
        <end position="74"/>
    </location>
</feature>
<reference evidence="2 3" key="1">
    <citation type="journal article" date="2016" name="Genome Biol. Evol.">
        <title>Divergent and convergent evolution of fungal pathogenicity.</title>
        <authorList>
            <person name="Shang Y."/>
            <person name="Xiao G."/>
            <person name="Zheng P."/>
            <person name="Cen K."/>
            <person name="Zhan S."/>
            <person name="Wang C."/>
        </authorList>
    </citation>
    <scope>NUCLEOTIDE SEQUENCE [LARGE SCALE GENOMIC DNA]</scope>
    <source>
        <strain evidence="2 3">RCEF 1005</strain>
    </source>
</reference>
<evidence type="ECO:0000313" key="3">
    <source>
        <dbReference type="Proteomes" id="UP000076881"/>
    </source>
</evidence>
<evidence type="ECO:0000256" key="1">
    <source>
        <dbReference type="SAM" id="MobiDB-lite"/>
    </source>
</evidence>
<proteinExistence type="predicted"/>
<feature type="region of interest" description="Disordered" evidence="1">
    <location>
        <begin position="61"/>
        <end position="96"/>
    </location>
</feature>
<organism evidence="2 3">
    <name type="scientific">Akanthomyces lecanii RCEF 1005</name>
    <dbReference type="NCBI Taxonomy" id="1081108"/>
    <lineage>
        <taxon>Eukaryota</taxon>
        <taxon>Fungi</taxon>
        <taxon>Dikarya</taxon>
        <taxon>Ascomycota</taxon>
        <taxon>Pezizomycotina</taxon>
        <taxon>Sordariomycetes</taxon>
        <taxon>Hypocreomycetidae</taxon>
        <taxon>Hypocreales</taxon>
        <taxon>Cordycipitaceae</taxon>
        <taxon>Akanthomyces</taxon>
        <taxon>Cordyceps confragosa</taxon>
    </lineage>
</organism>
<accession>A0A168BIJ8</accession>
<name>A0A168BIJ8_CORDF</name>
<protein>
    <submittedName>
        <fullName evidence="2">Uncharacterized protein</fullName>
    </submittedName>
</protein>
<gene>
    <name evidence="2" type="ORF">LEL_09983</name>
</gene>